<dbReference type="EMBL" id="LN649231">
    <property type="protein sequence ID" value="CEI69378.1"/>
    <property type="molecule type" value="Genomic_DNA"/>
</dbReference>
<dbReference type="Proteomes" id="UP000245910">
    <property type="component" value="Chromosome III"/>
</dbReference>
<evidence type="ECO:0000256" key="1">
    <source>
        <dbReference type="SAM" id="MobiDB-lite"/>
    </source>
</evidence>
<proteinExistence type="predicted"/>
<reference evidence="3" key="1">
    <citation type="submission" date="2014-10" db="EMBL/GenBank/DDBJ databases">
        <authorList>
            <person name="King R."/>
        </authorList>
    </citation>
    <scope>NUCLEOTIDE SEQUENCE [LARGE SCALE GENOMIC DNA]</scope>
    <source>
        <strain evidence="3">A3/5</strain>
    </source>
</reference>
<evidence type="ECO:0000313" key="2">
    <source>
        <dbReference type="EMBL" id="CEI69378.1"/>
    </source>
</evidence>
<feature type="region of interest" description="Disordered" evidence="1">
    <location>
        <begin position="120"/>
        <end position="172"/>
    </location>
</feature>
<dbReference type="RefSeq" id="XP_025593093.1">
    <property type="nucleotide sequence ID" value="XM_025738321.2"/>
</dbReference>
<dbReference type="GeneID" id="37261094"/>
<dbReference type="AlphaFoldDB" id="A0A2L2TGZ5"/>
<feature type="compositionally biased region" description="Basic and acidic residues" evidence="1">
    <location>
        <begin position="135"/>
        <end position="155"/>
    </location>
</feature>
<evidence type="ECO:0000313" key="3">
    <source>
        <dbReference type="Proteomes" id="UP000245910"/>
    </source>
</evidence>
<accession>A0A2L2TGZ5</accession>
<name>A0A2L2TGZ5_9HYPO</name>
<protein>
    <submittedName>
        <fullName evidence="2">Uncharacterized protein</fullName>
    </submittedName>
</protein>
<organism evidence="2 3">
    <name type="scientific">Fusarium venenatum</name>
    <dbReference type="NCBI Taxonomy" id="56646"/>
    <lineage>
        <taxon>Eukaryota</taxon>
        <taxon>Fungi</taxon>
        <taxon>Dikarya</taxon>
        <taxon>Ascomycota</taxon>
        <taxon>Pezizomycotina</taxon>
        <taxon>Sordariomycetes</taxon>
        <taxon>Hypocreomycetidae</taxon>
        <taxon>Hypocreales</taxon>
        <taxon>Nectriaceae</taxon>
        <taxon>Fusarium</taxon>
    </lineage>
</organism>
<keyword evidence="3" id="KW-1185">Reference proteome</keyword>
<dbReference type="KEGG" id="fvn:FVRRES_09455"/>
<sequence length="296" mass="33155">MPPPSQDPFEVSRLVEDSKREITRMKHNLELVHKKQRDTALLNSDLRDYNNQLRGEVADLRAQLTYAIQTLTAQIREQVDGARSAGSSAKRLQDVVDEQKKPFRNSIKTLENQIKGQVLNLKTERQKTKTQKKREKPEAESEKRKIEREKRELRGRISILPPAPAQTPSSAHTPILPAGASLHNTIKEEIMVIDDDTDETIPGLALLEDNSHSAEVIEQLKRNMNKRTGKKNLPSILKNGTKNKCFCIHEVVSIGSSASVQLIPSTEVCKVGGPTCNFLVEVVETASGNRLRTFSP</sequence>